<keyword evidence="1" id="KW-0732">Signal</keyword>
<dbReference type="NCBIfam" id="TIGR04315">
    <property type="entry name" value="octaheme_Shew"/>
    <property type="match status" value="1"/>
</dbReference>
<dbReference type="Pfam" id="PF11783">
    <property type="entry name" value="Cytochrome_cB"/>
    <property type="match status" value="1"/>
</dbReference>
<keyword evidence="2" id="KW-0472">Membrane</keyword>
<keyword evidence="2" id="KW-1133">Transmembrane helix</keyword>
<sequence length="491" mass="53961">MIRRQPRCLEVDDHDGFHRGPPGCGLAGAARGKSATYRILGKRFALNNLCLGIAGSYQRCSACHAGYGWSDGDFDFTAEDLVDCLVCHDTTGTYVKFPIGAGHPPYEDTPFRGDLFRAPDLVEVAQHVGPTSRATCGACHFEGGGGDAVKHGDLDGSLSAPTRALDVHMPPDGRNFQCSTCHEFSGHVQEGSRYQVTAKPMSGIAVPGRDSDRLACESCHGTAPHRPGVHDKLNEHVEVTACQTCHIPTMARGGRPTKTPWDWSTAGRRDDAGRPIVEERDGLVVYDGMKGDLRWAENLRPEYRWFNGTMRYTLLGDAIDPDATVAINRPEGDATDPGARIWPFKIIDGRQPYDTRHQTLLVARLFGPDETAYWRGYDWDKALHAGMAEARRVGQSDATYSGEFGFVDTRMYWPVSHMVAPAEDAIRCGACHRRHGLLDDLVTGYVPGRDRHPLIESIGWWAVALTFLAVAGHGLARYLAYRRRSAQESTG</sequence>
<dbReference type="Proteomes" id="UP001564408">
    <property type="component" value="Unassembled WGS sequence"/>
</dbReference>
<dbReference type="SUPFAM" id="SSF48695">
    <property type="entry name" value="Multiheme cytochromes"/>
    <property type="match status" value="1"/>
</dbReference>
<evidence type="ECO:0000313" key="4">
    <source>
        <dbReference type="Proteomes" id="UP001564408"/>
    </source>
</evidence>
<dbReference type="PIRSF" id="PIRSF039014">
    <property type="entry name" value="OTR_cyc"/>
    <property type="match status" value="1"/>
</dbReference>
<comment type="caution">
    <text evidence="3">The sequence shown here is derived from an EMBL/GenBank/DDBJ whole genome shotgun (WGS) entry which is preliminary data.</text>
</comment>
<dbReference type="RefSeq" id="WP_369665612.1">
    <property type="nucleotide sequence ID" value="NZ_JBDKXB010000002.1"/>
</dbReference>
<keyword evidence="2" id="KW-0812">Transmembrane</keyword>
<name>A0ABV4BAJ5_9GAMM</name>
<evidence type="ECO:0000313" key="3">
    <source>
        <dbReference type="EMBL" id="MEY6431227.1"/>
    </source>
</evidence>
<accession>A0ABV4BAJ5</accession>
<dbReference type="PANTHER" id="PTHR35038:SF5">
    <property type="entry name" value="CYTOCHROME C-TYPE PROTEIN NRFB"/>
    <property type="match status" value="1"/>
</dbReference>
<gene>
    <name evidence="3" type="ORF">ABC977_02265</name>
</gene>
<dbReference type="EMBL" id="JBDKXB010000002">
    <property type="protein sequence ID" value="MEY6431227.1"/>
    <property type="molecule type" value="Genomic_DNA"/>
</dbReference>
<evidence type="ECO:0000256" key="2">
    <source>
        <dbReference type="SAM" id="Phobius"/>
    </source>
</evidence>
<reference evidence="3 4" key="1">
    <citation type="submission" date="2024-05" db="EMBL/GenBank/DDBJ databases">
        <title>Genome Sequence and Characterization of the New Strain Purple Sulfur Bacterium of Genus Thioalkalicoccus.</title>
        <authorList>
            <person name="Bryantseva I.A."/>
            <person name="Kyndt J.A."/>
            <person name="Imhoff J.F."/>
        </authorList>
    </citation>
    <scope>NUCLEOTIDE SEQUENCE [LARGE SCALE GENOMIC DNA]</scope>
    <source>
        <strain evidence="3 4">Um2</strain>
    </source>
</reference>
<keyword evidence="4" id="KW-1185">Reference proteome</keyword>
<evidence type="ECO:0000256" key="1">
    <source>
        <dbReference type="ARBA" id="ARBA00022729"/>
    </source>
</evidence>
<proteinExistence type="predicted"/>
<dbReference type="PANTHER" id="PTHR35038">
    <property type="entry name" value="DISSIMILATORY SULFITE REDUCTASE SIRA"/>
    <property type="match status" value="1"/>
</dbReference>
<dbReference type="InterPro" id="IPR024673">
    <property type="entry name" value="Octahem_Cyt_c"/>
</dbReference>
<dbReference type="InterPro" id="IPR051829">
    <property type="entry name" value="Multiheme_Cytochr_ET"/>
</dbReference>
<protein>
    <submittedName>
        <fullName evidence="3">Tetrathionate reductase family octaheme c-type cytochrome</fullName>
    </submittedName>
</protein>
<organism evidence="3 4">
    <name type="scientific">Thioalkalicoccus limnaeus</name>
    <dbReference type="NCBI Taxonomy" id="120681"/>
    <lineage>
        <taxon>Bacteria</taxon>
        <taxon>Pseudomonadati</taxon>
        <taxon>Pseudomonadota</taxon>
        <taxon>Gammaproteobacteria</taxon>
        <taxon>Chromatiales</taxon>
        <taxon>Chromatiaceae</taxon>
        <taxon>Thioalkalicoccus</taxon>
    </lineage>
</organism>
<feature type="transmembrane region" description="Helical" evidence="2">
    <location>
        <begin position="458"/>
        <end position="480"/>
    </location>
</feature>
<dbReference type="InterPro" id="IPR036280">
    <property type="entry name" value="Multihaem_cyt_sf"/>
</dbReference>
<dbReference type="Gene3D" id="1.10.1130.10">
    <property type="entry name" value="Flavocytochrome C3, Chain A"/>
    <property type="match status" value="1"/>
</dbReference>